<accession>A0AAE7E4I7</accession>
<feature type="transmembrane region" description="Helical" evidence="9">
    <location>
        <begin position="21"/>
        <end position="41"/>
    </location>
</feature>
<organism evidence="11 12">
    <name type="scientific">Arcobacter venerupis</name>
    <dbReference type="NCBI Taxonomy" id="1054033"/>
    <lineage>
        <taxon>Bacteria</taxon>
        <taxon>Pseudomonadati</taxon>
        <taxon>Campylobacterota</taxon>
        <taxon>Epsilonproteobacteria</taxon>
        <taxon>Campylobacterales</taxon>
        <taxon>Arcobacteraceae</taxon>
        <taxon>Arcobacter</taxon>
    </lineage>
</organism>
<reference evidence="11 12" key="1">
    <citation type="submission" date="2020-05" db="EMBL/GenBank/DDBJ databases">
        <title>Complete genome sequencing of Campylobacter and Arcobacter type strains.</title>
        <authorList>
            <person name="Miller W.G."/>
            <person name="Yee E."/>
        </authorList>
    </citation>
    <scope>NUCLEOTIDE SEQUENCE [LARGE SCALE GENOMIC DNA]</scope>
    <source>
        <strain evidence="11 12">LMG 26156</strain>
    </source>
</reference>
<name>A0AAE7E4I7_9BACT</name>
<evidence type="ECO:0000256" key="7">
    <source>
        <dbReference type="ARBA" id="ARBA00023136"/>
    </source>
</evidence>
<keyword evidence="4" id="KW-0997">Cell inner membrane</keyword>
<evidence type="ECO:0000256" key="4">
    <source>
        <dbReference type="ARBA" id="ARBA00022519"/>
    </source>
</evidence>
<proteinExistence type="inferred from homology"/>
<evidence type="ECO:0000256" key="3">
    <source>
        <dbReference type="ARBA" id="ARBA00022475"/>
    </source>
</evidence>
<evidence type="ECO:0000256" key="6">
    <source>
        <dbReference type="ARBA" id="ARBA00022989"/>
    </source>
</evidence>
<dbReference type="AlphaFoldDB" id="A0AAE7E4I7"/>
<evidence type="ECO:0000256" key="8">
    <source>
        <dbReference type="ARBA" id="ARBA00038436"/>
    </source>
</evidence>
<dbReference type="GO" id="GO:0022857">
    <property type="term" value="F:transmembrane transporter activity"/>
    <property type="evidence" value="ECO:0007669"/>
    <property type="project" value="TreeGrafter"/>
</dbReference>
<dbReference type="KEGG" id="avp:AVENP_2461"/>
<feature type="transmembrane region" description="Helical" evidence="9">
    <location>
        <begin position="129"/>
        <end position="147"/>
    </location>
</feature>
<gene>
    <name evidence="11" type="ORF">AVENP_2461</name>
</gene>
<evidence type="ECO:0000256" key="9">
    <source>
        <dbReference type="SAM" id="Phobius"/>
    </source>
</evidence>
<dbReference type="GO" id="GO:0005886">
    <property type="term" value="C:plasma membrane"/>
    <property type="evidence" value="ECO:0007669"/>
    <property type="project" value="UniProtKB-SubCell"/>
</dbReference>
<evidence type="ECO:0000256" key="2">
    <source>
        <dbReference type="ARBA" id="ARBA00022448"/>
    </source>
</evidence>
<evidence type="ECO:0000256" key="5">
    <source>
        <dbReference type="ARBA" id="ARBA00022692"/>
    </source>
</evidence>
<feature type="transmembrane region" description="Helical" evidence="9">
    <location>
        <begin position="90"/>
        <end position="117"/>
    </location>
</feature>
<keyword evidence="2" id="KW-0813">Transport</keyword>
<sequence>MKKFFEIIDIIVGTINQTMAVVGLSVGVLLAFINVILRYVFDMSLTWAAELTNYLFIWSALFGAAYGFKKGAHISVTLLIEKFPPQLTKFFLVFANFISIAYLGLMSYFGYMLIILLKDFGEDSVDLGIPMWIPHLVLPIAFALAAYRCAEKLVEIYNTDSNEIKLFSEHETVIHEVTATKGEN</sequence>
<dbReference type="PANTHER" id="PTHR35011">
    <property type="entry name" value="2,3-DIKETO-L-GULONATE TRAP TRANSPORTER SMALL PERMEASE PROTEIN YIAM"/>
    <property type="match status" value="1"/>
</dbReference>
<dbReference type="InterPro" id="IPR007387">
    <property type="entry name" value="TRAP_DctQ"/>
</dbReference>
<dbReference type="RefSeq" id="WP_128360221.1">
    <property type="nucleotide sequence ID" value="NZ_CP053840.1"/>
</dbReference>
<dbReference type="Proteomes" id="UP000503482">
    <property type="component" value="Chromosome"/>
</dbReference>
<comment type="subcellular location">
    <subcellularLocation>
        <location evidence="1">Cell inner membrane</location>
        <topology evidence="1">Multi-pass membrane protein</topology>
    </subcellularLocation>
</comment>
<evidence type="ECO:0000259" key="10">
    <source>
        <dbReference type="Pfam" id="PF04290"/>
    </source>
</evidence>
<comment type="similarity">
    <text evidence="8">Belongs to the TRAP transporter small permease family.</text>
</comment>
<evidence type="ECO:0000313" key="12">
    <source>
        <dbReference type="Proteomes" id="UP000503482"/>
    </source>
</evidence>
<evidence type="ECO:0000256" key="1">
    <source>
        <dbReference type="ARBA" id="ARBA00004429"/>
    </source>
</evidence>
<keyword evidence="7 9" id="KW-0472">Membrane</keyword>
<dbReference type="Pfam" id="PF04290">
    <property type="entry name" value="DctQ"/>
    <property type="match status" value="1"/>
</dbReference>
<protein>
    <submittedName>
        <fullName evidence="11">TRAP transporter, small permease subunit</fullName>
    </submittedName>
</protein>
<feature type="domain" description="Tripartite ATP-independent periplasmic transporters DctQ component" evidence="10">
    <location>
        <begin position="28"/>
        <end position="156"/>
    </location>
</feature>
<keyword evidence="5 9" id="KW-0812">Transmembrane</keyword>
<evidence type="ECO:0000313" key="11">
    <source>
        <dbReference type="EMBL" id="QKF67975.1"/>
    </source>
</evidence>
<feature type="transmembrane region" description="Helical" evidence="9">
    <location>
        <begin position="47"/>
        <end position="69"/>
    </location>
</feature>
<keyword evidence="6 9" id="KW-1133">Transmembrane helix</keyword>
<dbReference type="PANTHER" id="PTHR35011:SF2">
    <property type="entry name" value="2,3-DIKETO-L-GULONATE TRAP TRANSPORTER SMALL PERMEASE PROTEIN YIAM"/>
    <property type="match status" value="1"/>
</dbReference>
<dbReference type="EMBL" id="CP053840">
    <property type="protein sequence ID" value="QKF67975.1"/>
    <property type="molecule type" value="Genomic_DNA"/>
</dbReference>
<dbReference type="InterPro" id="IPR055348">
    <property type="entry name" value="DctQ"/>
</dbReference>
<dbReference type="GO" id="GO:0015740">
    <property type="term" value="P:C4-dicarboxylate transport"/>
    <property type="evidence" value="ECO:0007669"/>
    <property type="project" value="TreeGrafter"/>
</dbReference>
<keyword evidence="12" id="KW-1185">Reference proteome</keyword>
<keyword evidence="3" id="KW-1003">Cell membrane</keyword>